<dbReference type="RefSeq" id="WP_218393296.1">
    <property type="nucleotide sequence ID" value="NZ_JAHUZE010000003.1"/>
</dbReference>
<reference evidence="1 2" key="1">
    <citation type="submission" date="2021-05" db="EMBL/GenBank/DDBJ databases">
        <title>Culturable bacteria isolated from Daya Bay.</title>
        <authorList>
            <person name="Zheng W."/>
            <person name="Yu S."/>
            <person name="Huang Y."/>
        </authorList>
    </citation>
    <scope>NUCLEOTIDE SEQUENCE [LARGE SCALE GENOMIC DNA]</scope>
    <source>
        <strain evidence="1 2">DP4N28-5</strain>
    </source>
</reference>
<sequence length="194" mass="21284">MSKRYIASPIGDPDAYEHKLDLTRKYLRSDMDVLEIGCGSGNTGRKHAPLVGSYTAMDISSEMIERGRALGDVPANMRYVHGNFDEVETTPARYDMVLALSVLHLLPDPAATVKKIAASLKPGGYFVSSTVRTGNIAILRLIAPVGQALGLVPHLSFIKGDDIRRYITEAGLEIVEEWEKNPRSALFLIAQKMV</sequence>
<dbReference type="PANTHER" id="PTHR43861:SF1">
    <property type="entry name" value="TRANS-ACONITATE 2-METHYLTRANSFERASE"/>
    <property type="match status" value="1"/>
</dbReference>
<dbReference type="EMBL" id="JAHUZE010000003">
    <property type="protein sequence ID" value="MBV7380105.1"/>
    <property type="molecule type" value="Genomic_DNA"/>
</dbReference>
<dbReference type="GO" id="GO:0032259">
    <property type="term" value="P:methylation"/>
    <property type="evidence" value="ECO:0007669"/>
    <property type="project" value="UniProtKB-KW"/>
</dbReference>
<dbReference type="Pfam" id="PF13489">
    <property type="entry name" value="Methyltransf_23"/>
    <property type="match status" value="1"/>
</dbReference>
<keyword evidence="1" id="KW-0808">Transferase</keyword>
<gene>
    <name evidence="1" type="ORF">KJP28_14330</name>
</gene>
<organism evidence="1 2">
    <name type="scientific">Maritimibacter dapengensis</name>
    <dbReference type="NCBI Taxonomy" id="2836868"/>
    <lineage>
        <taxon>Bacteria</taxon>
        <taxon>Pseudomonadati</taxon>
        <taxon>Pseudomonadota</taxon>
        <taxon>Alphaproteobacteria</taxon>
        <taxon>Rhodobacterales</taxon>
        <taxon>Roseobacteraceae</taxon>
        <taxon>Maritimibacter</taxon>
    </lineage>
</organism>
<evidence type="ECO:0000313" key="2">
    <source>
        <dbReference type="Proteomes" id="UP000756530"/>
    </source>
</evidence>
<protein>
    <submittedName>
        <fullName evidence="1">Class I SAM-dependent methyltransferase</fullName>
    </submittedName>
</protein>
<dbReference type="PANTHER" id="PTHR43861">
    <property type="entry name" value="TRANS-ACONITATE 2-METHYLTRANSFERASE-RELATED"/>
    <property type="match status" value="1"/>
</dbReference>
<keyword evidence="2" id="KW-1185">Reference proteome</keyword>
<proteinExistence type="predicted"/>
<name>A0ABS6T4I8_9RHOB</name>
<accession>A0ABS6T4I8</accession>
<evidence type="ECO:0000313" key="1">
    <source>
        <dbReference type="EMBL" id="MBV7380105.1"/>
    </source>
</evidence>
<dbReference type="CDD" id="cd02440">
    <property type="entry name" value="AdoMet_MTases"/>
    <property type="match status" value="1"/>
</dbReference>
<dbReference type="Proteomes" id="UP000756530">
    <property type="component" value="Unassembled WGS sequence"/>
</dbReference>
<dbReference type="GO" id="GO:0008168">
    <property type="term" value="F:methyltransferase activity"/>
    <property type="evidence" value="ECO:0007669"/>
    <property type="project" value="UniProtKB-KW"/>
</dbReference>
<comment type="caution">
    <text evidence="1">The sequence shown here is derived from an EMBL/GenBank/DDBJ whole genome shotgun (WGS) entry which is preliminary data.</text>
</comment>
<keyword evidence="1" id="KW-0489">Methyltransferase</keyword>